<dbReference type="NCBIfam" id="TIGR01552">
    <property type="entry name" value="phd_fam"/>
    <property type="match status" value="1"/>
</dbReference>
<keyword evidence="3" id="KW-1185">Reference proteome</keyword>
<proteinExistence type="inferred from homology"/>
<sequence length="96" mass="10334">MAEVTVSELNQQTARVLDRVKAGESVEVSEYGRPIARIVPIAPRTGVPLLDELIAQGRAIPASMPGPIPATPARTEADGDIRLTDVLAQMRDDERC</sequence>
<evidence type="ECO:0000313" key="3">
    <source>
        <dbReference type="Proteomes" id="UP001165136"/>
    </source>
</evidence>
<evidence type="ECO:0008006" key="4">
    <source>
        <dbReference type="Google" id="ProtNLM"/>
    </source>
</evidence>
<comment type="caution">
    <text evidence="2">The sequence shown here is derived from an EMBL/GenBank/DDBJ whole genome shotgun (WGS) entry which is preliminary data.</text>
</comment>
<evidence type="ECO:0000256" key="1">
    <source>
        <dbReference type="ARBA" id="ARBA00009981"/>
    </source>
</evidence>
<gene>
    <name evidence="2" type="ORF">Atai01_42530</name>
</gene>
<dbReference type="SUPFAM" id="SSF143120">
    <property type="entry name" value="YefM-like"/>
    <property type="match status" value="1"/>
</dbReference>
<dbReference type="Proteomes" id="UP001165136">
    <property type="component" value="Unassembled WGS sequence"/>
</dbReference>
<reference evidence="2" key="1">
    <citation type="submission" date="2023-03" db="EMBL/GenBank/DDBJ databases">
        <title>Amycolatopsis taiwanensis NBRC 103393.</title>
        <authorList>
            <person name="Ichikawa N."/>
            <person name="Sato H."/>
            <person name="Tonouchi N."/>
        </authorList>
    </citation>
    <scope>NUCLEOTIDE SEQUENCE</scope>
    <source>
        <strain evidence="2">NBRC 103393</strain>
    </source>
</reference>
<organism evidence="2 3">
    <name type="scientific">Amycolatopsis taiwanensis</name>
    <dbReference type="NCBI Taxonomy" id="342230"/>
    <lineage>
        <taxon>Bacteria</taxon>
        <taxon>Bacillati</taxon>
        <taxon>Actinomycetota</taxon>
        <taxon>Actinomycetes</taxon>
        <taxon>Pseudonocardiales</taxon>
        <taxon>Pseudonocardiaceae</taxon>
        <taxon>Amycolatopsis</taxon>
    </lineage>
</organism>
<protein>
    <recommendedName>
        <fullName evidence="4">Antitoxin</fullName>
    </recommendedName>
</protein>
<dbReference type="RefSeq" id="WP_027941690.1">
    <property type="nucleotide sequence ID" value="NZ_BSTI01000009.1"/>
</dbReference>
<dbReference type="InterPro" id="IPR051416">
    <property type="entry name" value="phD-YefM_TA_antitoxins"/>
</dbReference>
<dbReference type="EMBL" id="BSTI01000009">
    <property type="protein sequence ID" value="GLY67634.1"/>
    <property type="molecule type" value="Genomic_DNA"/>
</dbReference>
<dbReference type="AlphaFoldDB" id="A0A9W6R1W1"/>
<dbReference type="PANTHER" id="PTHR35377:SF5">
    <property type="entry name" value="ANTITOXIN VAPB46"/>
    <property type="match status" value="1"/>
</dbReference>
<dbReference type="GO" id="GO:0097351">
    <property type="term" value="F:toxin sequestering activity"/>
    <property type="evidence" value="ECO:0007669"/>
    <property type="project" value="TreeGrafter"/>
</dbReference>
<evidence type="ECO:0000313" key="2">
    <source>
        <dbReference type="EMBL" id="GLY67634.1"/>
    </source>
</evidence>
<dbReference type="InterPro" id="IPR036165">
    <property type="entry name" value="YefM-like_sf"/>
</dbReference>
<dbReference type="Gene3D" id="3.40.1620.10">
    <property type="entry name" value="YefM-like domain"/>
    <property type="match status" value="1"/>
</dbReference>
<accession>A0A9W6R1W1</accession>
<name>A0A9W6R1W1_9PSEU</name>
<comment type="similarity">
    <text evidence="1">Belongs to the phD/YefM antitoxin family.</text>
</comment>
<dbReference type="PANTHER" id="PTHR35377">
    <property type="entry name" value="ANTITOXIN VAPB49-RELATED-RELATED"/>
    <property type="match status" value="1"/>
</dbReference>